<dbReference type="EC" id="4.2.1.1" evidence="4 9"/>
<organism evidence="11 12">
    <name type="scientific">Achlya hypogyna</name>
    <name type="common">Oomycete</name>
    <name type="synonym">Protoachlya hypogyna</name>
    <dbReference type="NCBI Taxonomy" id="1202772"/>
    <lineage>
        <taxon>Eukaryota</taxon>
        <taxon>Sar</taxon>
        <taxon>Stramenopiles</taxon>
        <taxon>Oomycota</taxon>
        <taxon>Saprolegniomycetes</taxon>
        <taxon>Saprolegniales</taxon>
        <taxon>Achlyaceae</taxon>
        <taxon>Achlya</taxon>
    </lineage>
</organism>
<evidence type="ECO:0000256" key="3">
    <source>
        <dbReference type="ARBA" id="ARBA00010718"/>
    </source>
</evidence>
<dbReference type="InterPro" id="IPR018338">
    <property type="entry name" value="Carbonic_anhydrase_a-class_CS"/>
</dbReference>
<dbReference type="PANTHER" id="PTHR18952">
    <property type="entry name" value="CARBONIC ANHYDRASE"/>
    <property type="match status" value="1"/>
</dbReference>
<comment type="cofactor">
    <cofactor evidence="1 9">
        <name>Zn(2+)</name>
        <dbReference type="ChEBI" id="CHEBI:29105"/>
    </cofactor>
</comment>
<keyword evidence="5 9" id="KW-0479">Metal-binding</keyword>
<dbReference type="GO" id="GO:0008270">
    <property type="term" value="F:zinc ion binding"/>
    <property type="evidence" value="ECO:0007669"/>
    <property type="project" value="UniProtKB-UniRule"/>
</dbReference>
<evidence type="ECO:0000256" key="1">
    <source>
        <dbReference type="ARBA" id="ARBA00001947"/>
    </source>
</evidence>
<evidence type="ECO:0000256" key="6">
    <source>
        <dbReference type="ARBA" id="ARBA00022833"/>
    </source>
</evidence>
<accession>A0A1V9Z2K7</accession>
<dbReference type="Proteomes" id="UP000243579">
    <property type="component" value="Unassembled WGS sequence"/>
</dbReference>
<evidence type="ECO:0000256" key="8">
    <source>
        <dbReference type="ARBA" id="ARBA00048348"/>
    </source>
</evidence>
<name>A0A1V9Z2K7_ACHHY</name>
<evidence type="ECO:0000313" key="12">
    <source>
        <dbReference type="Proteomes" id="UP000243579"/>
    </source>
</evidence>
<dbReference type="SMART" id="SM01057">
    <property type="entry name" value="Carb_anhydrase"/>
    <property type="match status" value="1"/>
</dbReference>
<sequence>MRLPLSLSFVAAVLSVVSAICPDPVLKSQSPIDIPQLYSTPNTGKVDVAFVNPADGILKNEGETLKVFWNGGKDNNFALNAKKYSPLQFHFHAPSEHRVRGFQYPFEMHIVHQAEDKGLAVLGVLFEISNEDNPFLDEVWSSIANLGDHGSNVTVAGISGVPLNISADQSSFYRYSGSLTTPPYTEGVEWTVVSQVQKMSKAQLDTYRAKIHEDSARETQPLNGRIVTLYAPSNP</sequence>
<evidence type="ECO:0000256" key="4">
    <source>
        <dbReference type="ARBA" id="ARBA00012925"/>
    </source>
</evidence>
<keyword evidence="9" id="KW-0732">Signal</keyword>
<dbReference type="PROSITE" id="PS51144">
    <property type="entry name" value="ALPHA_CA_2"/>
    <property type="match status" value="1"/>
</dbReference>
<keyword evidence="6 9" id="KW-0862">Zinc</keyword>
<evidence type="ECO:0000256" key="2">
    <source>
        <dbReference type="ARBA" id="ARBA00002904"/>
    </source>
</evidence>
<dbReference type="InterPro" id="IPR001148">
    <property type="entry name" value="CA_dom"/>
</dbReference>
<dbReference type="CDD" id="cd03124">
    <property type="entry name" value="alpha_CA_prokaryotic_like"/>
    <property type="match status" value="1"/>
</dbReference>
<dbReference type="Pfam" id="PF00194">
    <property type="entry name" value="Carb_anhydrase"/>
    <property type="match status" value="1"/>
</dbReference>
<dbReference type="PANTHER" id="PTHR18952:SF265">
    <property type="entry name" value="CARBONIC ANHYDRASE"/>
    <property type="match status" value="1"/>
</dbReference>
<dbReference type="OrthoDB" id="429145at2759"/>
<dbReference type="InterPro" id="IPR036398">
    <property type="entry name" value="CA_dom_sf"/>
</dbReference>
<proteinExistence type="inferred from homology"/>
<dbReference type="SUPFAM" id="SSF51069">
    <property type="entry name" value="Carbonic anhydrase"/>
    <property type="match status" value="1"/>
</dbReference>
<feature type="domain" description="Alpha-carbonic anhydrase" evidence="10">
    <location>
        <begin position="1"/>
        <end position="235"/>
    </location>
</feature>
<feature type="chain" id="PRO_5025096704" description="Carbonic anhydrase" evidence="9">
    <location>
        <begin position="20"/>
        <end position="235"/>
    </location>
</feature>
<evidence type="ECO:0000256" key="5">
    <source>
        <dbReference type="ARBA" id="ARBA00022723"/>
    </source>
</evidence>
<dbReference type="STRING" id="1202772.A0A1V9Z2K7"/>
<keyword evidence="7 9" id="KW-0456">Lyase</keyword>
<evidence type="ECO:0000256" key="9">
    <source>
        <dbReference type="RuleBase" id="RU367011"/>
    </source>
</evidence>
<keyword evidence="12" id="KW-1185">Reference proteome</keyword>
<evidence type="ECO:0000313" key="11">
    <source>
        <dbReference type="EMBL" id="OQR92137.1"/>
    </source>
</evidence>
<dbReference type="AlphaFoldDB" id="A0A1V9Z2K7"/>
<dbReference type="Gene3D" id="3.10.200.10">
    <property type="entry name" value="Alpha carbonic anhydrase"/>
    <property type="match status" value="1"/>
</dbReference>
<gene>
    <name evidence="11" type="ORF">ACHHYP_04064</name>
</gene>
<dbReference type="InterPro" id="IPR023561">
    <property type="entry name" value="Carbonic_anhydrase_a-class"/>
</dbReference>
<comment type="similarity">
    <text evidence="3 9">Belongs to the alpha-carbonic anhydrase family.</text>
</comment>
<dbReference type="PROSITE" id="PS00162">
    <property type="entry name" value="ALPHA_CA_1"/>
    <property type="match status" value="1"/>
</dbReference>
<dbReference type="EMBL" id="JNBR01000480">
    <property type="protein sequence ID" value="OQR92137.1"/>
    <property type="molecule type" value="Genomic_DNA"/>
</dbReference>
<protein>
    <recommendedName>
        <fullName evidence="4 9">Carbonic anhydrase</fullName>
        <ecNumber evidence="4 9">4.2.1.1</ecNumber>
    </recommendedName>
</protein>
<feature type="signal peptide" evidence="9">
    <location>
        <begin position="1"/>
        <end position="19"/>
    </location>
</feature>
<dbReference type="InterPro" id="IPR041891">
    <property type="entry name" value="Alpha_CA_prokaryot-like"/>
</dbReference>
<evidence type="ECO:0000256" key="7">
    <source>
        <dbReference type="ARBA" id="ARBA00023239"/>
    </source>
</evidence>
<reference evidence="11 12" key="1">
    <citation type="journal article" date="2014" name="Genome Biol. Evol.">
        <title>The secreted proteins of Achlya hypogyna and Thraustotheca clavata identify the ancestral oomycete secretome and reveal gene acquisitions by horizontal gene transfer.</title>
        <authorList>
            <person name="Misner I."/>
            <person name="Blouin N."/>
            <person name="Leonard G."/>
            <person name="Richards T.A."/>
            <person name="Lane C.E."/>
        </authorList>
    </citation>
    <scope>NUCLEOTIDE SEQUENCE [LARGE SCALE GENOMIC DNA]</scope>
    <source>
        <strain evidence="11 12">ATCC 48635</strain>
    </source>
</reference>
<evidence type="ECO:0000259" key="10">
    <source>
        <dbReference type="PROSITE" id="PS51144"/>
    </source>
</evidence>
<comment type="function">
    <text evidence="2 9">Reversible hydration of carbon dioxide.</text>
</comment>
<comment type="catalytic activity">
    <reaction evidence="8 9">
        <text>hydrogencarbonate + H(+) = CO2 + H2O</text>
        <dbReference type="Rhea" id="RHEA:10748"/>
        <dbReference type="ChEBI" id="CHEBI:15377"/>
        <dbReference type="ChEBI" id="CHEBI:15378"/>
        <dbReference type="ChEBI" id="CHEBI:16526"/>
        <dbReference type="ChEBI" id="CHEBI:17544"/>
        <dbReference type="EC" id="4.2.1.1"/>
    </reaction>
</comment>
<comment type="caution">
    <text evidence="11">The sequence shown here is derived from an EMBL/GenBank/DDBJ whole genome shotgun (WGS) entry which is preliminary data.</text>
</comment>
<dbReference type="GO" id="GO:0004089">
    <property type="term" value="F:carbonate dehydratase activity"/>
    <property type="evidence" value="ECO:0007669"/>
    <property type="project" value="UniProtKB-UniRule"/>
</dbReference>